<protein>
    <submittedName>
        <fullName evidence="1">Uncharacterized protein</fullName>
    </submittedName>
</protein>
<comment type="caution">
    <text evidence="1">The sequence shown here is derived from an EMBL/GenBank/DDBJ whole genome shotgun (WGS) entry which is preliminary data.</text>
</comment>
<evidence type="ECO:0000313" key="1">
    <source>
        <dbReference type="EMBL" id="KAA3477665.1"/>
    </source>
</evidence>
<gene>
    <name evidence="1" type="ORF">EPI10_011542</name>
</gene>
<proteinExistence type="predicted"/>
<dbReference type="Proteomes" id="UP000325315">
    <property type="component" value="Unassembled WGS sequence"/>
</dbReference>
<reference evidence="2" key="1">
    <citation type="journal article" date="2019" name="Plant Biotechnol. J.">
        <title>Genome sequencing of the Australian wild diploid species Gossypium australe highlights disease resistance and delayed gland morphogenesis.</title>
        <authorList>
            <person name="Cai Y."/>
            <person name="Cai X."/>
            <person name="Wang Q."/>
            <person name="Wang P."/>
            <person name="Zhang Y."/>
            <person name="Cai C."/>
            <person name="Xu Y."/>
            <person name="Wang K."/>
            <person name="Zhou Z."/>
            <person name="Wang C."/>
            <person name="Geng S."/>
            <person name="Li B."/>
            <person name="Dong Q."/>
            <person name="Hou Y."/>
            <person name="Wang H."/>
            <person name="Ai P."/>
            <person name="Liu Z."/>
            <person name="Yi F."/>
            <person name="Sun M."/>
            <person name="An G."/>
            <person name="Cheng J."/>
            <person name="Zhang Y."/>
            <person name="Shi Q."/>
            <person name="Xie Y."/>
            <person name="Shi X."/>
            <person name="Chang Y."/>
            <person name="Huang F."/>
            <person name="Chen Y."/>
            <person name="Hong S."/>
            <person name="Mi L."/>
            <person name="Sun Q."/>
            <person name="Zhang L."/>
            <person name="Zhou B."/>
            <person name="Peng R."/>
            <person name="Zhang X."/>
            <person name="Liu F."/>
        </authorList>
    </citation>
    <scope>NUCLEOTIDE SEQUENCE [LARGE SCALE GENOMIC DNA]</scope>
    <source>
        <strain evidence="2">cv. PA1801</strain>
    </source>
</reference>
<name>A0A5B6W8X6_9ROSI</name>
<dbReference type="EMBL" id="SMMG02000004">
    <property type="protein sequence ID" value="KAA3477665.1"/>
    <property type="molecule type" value="Genomic_DNA"/>
</dbReference>
<accession>A0A5B6W8X6</accession>
<evidence type="ECO:0000313" key="2">
    <source>
        <dbReference type="Proteomes" id="UP000325315"/>
    </source>
</evidence>
<sequence>MGEQYIEARKQEFINLVQGELSVAEFCFGLHHDIQLYLAAYDTVNFDKLVEKAKAVKEIRAVAPLTITGS</sequence>
<dbReference type="OrthoDB" id="2272416at2759"/>
<keyword evidence="2" id="KW-1185">Reference proteome</keyword>
<dbReference type="AlphaFoldDB" id="A0A5B6W8X6"/>
<organism evidence="1 2">
    <name type="scientific">Gossypium australe</name>
    <dbReference type="NCBI Taxonomy" id="47621"/>
    <lineage>
        <taxon>Eukaryota</taxon>
        <taxon>Viridiplantae</taxon>
        <taxon>Streptophyta</taxon>
        <taxon>Embryophyta</taxon>
        <taxon>Tracheophyta</taxon>
        <taxon>Spermatophyta</taxon>
        <taxon>Magnoliopsida</taxon>
        <taxon>eudicotyledons</taxon>
        <taxon>Gunneridae</taxon>
        <taxon>Pentapetalae</taxon>
        <taxon>rosids</taxon>
        <taxon>malvids</taxon>
        <taxon>Malvales</taxon>
        <taxon>Malvaceae</taxon>
        <taxon>Malvoideae</taxon>
        <taxon>Gossypium</taxon>
    </lineage>
</organism>